<accession>A0A2T1E4Q0</accession>
<name>A0A2T1E4Q0_9CYAN</name>
<evidence type="ECO:0000313" key="2">
    <source>
        <dbReference type="Proteomes" id="UP000239576"/>
    </source>
</evidence>
<protein>
    <submittedName>
        <fullName evidence="1">Uncharacterized protein</fullName>
    </submittedName>
</protein>
<dbReference type="RefSeq" id="WP_106257152.1">
    <property type="nucleotide sequence ID" value="NZ_CAWNSW010000089.1"/>
</dbReference>
<evidence type="ECO:0000313" key="1">
    <source>
        <dbReference type="EMBL" id="PSB27742.1"/>
    </source>
</evidence>
<gene>
    <name evidence="1" type="ORF">C7B82_15240</name>
</gene>
<dbReference type="AlphaFoldDB" id="A0A2T1E4Q0"/>
<comment type="caution">
    <text evidence="1">The sequence shown here is derived from an EMBL/GenBank/DDBJ whole genome shotgun (WGS) entry which is preliminary data.</text>
</comment>
<reference evidence="1 2" key="2">
    <citation type="submission" date="2018-03" db="EMBL/GenBank/DDBJ databases">
        <title>The ancient ancestry and fast evolution of plastids.</title>
        <authorList>
            <person name="Moore K.R."/>
            <person name="Magnabosco C."/>
            <person name="Momper L."/>
            <person name="Gold D.A."/>
            <person name="Bosak T."/>
            <person name="Fournier G.P."/>
        </authorList>
    </citation>
    <scope>NUCLEOTIDE SEQUENCE [LARGE SCALE GENOMIC DNA]</scope>
    <source>
        <strain evidence="1 2">ULC18</strain>
    </source>
</reference>
<organism evidence="1 2">
    <name type="scientific">Stenomitos frigidus ULC18</name>
    <dbReference type="NCBI Taxonomy" id="2107698"/>
    <lineage>
        <taxon>Bacteria</taxon>
        <taxon>Bacillati</taxon>
        <taxon>Cyanobacteriota</taxon>
        <taxon>Cyanophyceae</taxon>
        <taxon>Leptolyngbyales</taxon>
        <taxon>Leptolyngbyaceae</taxon>
        <taxon>Stenomitos</taxon>
    </lineage>
</organism>
<dbReference type="EMBL" id="PVWK01000084">
    <property type="protein sequence ID" value="PSB27742.1"/>
    <property type="molecule type" value="Genomic_DNA"/>
</dbReference>
<reference evidence="2" key="1">
    <citation type="submission" date="2018-02" db="EMBL/GenBank/DDBJ databases">
        <authorList>
            <person name="Moore K."/>
            <person name="Momper L."/>
        </authorList>
    </citation>
    <scope>NUCLEOTIDE SEQUENCE [LARGE SCALE GENOMIC DNA]</scope>
    <source>
        <strain evidence="2">ULC18</strain>
    </source>
</reference>
<proteinExistence type="predicted"/>
<keyword evidence="2" id="KW-1185">Reference proteome</keyword>
<sequence length="99" mass="11205">MTKLSEKLLEAVRWQSLTLDFSPKYGECYATHKGSLQVDAFEIKCYKSSDGGAALDVEDIERFFRGCPNCTNPSECRHCNQSCDETNRQYTAVKLEAEP</sequence>
<dbReference type="Proteomes" id="UP000239576">
    <property type="component" value="Unassembled WGS sequence"/>
</dbReference>